<reference evidence="2" key="1">
    <citation type="journal article" date="2010" name="PLoS ONE">
        <title>The complete genome sequence of Cupriavidus metallidurans strain CH34, a master survivalist in harsh and anthropogenic environments.</title>
        <authorList>
            <person name="Janssen P.J."/>
            <person name="Van Houdt R."/>
            <person name="Moors H."/>
            <person name="Monsieurs P."/>
            <person name="Morin N."/>
            <person name="Michaux A."/>
            <person name="Benotmane M.A."/>
            <person name="Leys N."/>
            <person name="Vallaeys T."/>
            <person name="Lapidus A."/>
            <person name="Monchy S."/>
            <person name="Medigue C."/>
            <person name="Taghavi S."/>
            <person name="McCorkle S."/>
            <person name="Dunn J."/>
            <person name="van der Lelie D."/>
            <person name="Mergeay M."/>
        </authorList>
    </citation>
    <scope>NUCLEOTIDE SEQUENCE [LARGE SCALE GENOMIC DNA]</scope>
    <source>
        <strain evidence="2">ATCC 43123 / DSM 2839 / NBRC 102507 / CH34</strain>
    </source>
</reference>
<geneLocation type="plasmid" evidence="1 2">
    <name>megaplasmid</name>
</geneLocation>
<proteinExistence type="predicted"/>
<evidence type="ECO:0000313" key="1">
    <source>
        <dbReference type="EMBL" id="ABF11105.1"/>
    </source>
</evidence>
<keyword evidence="1" id="KW-0614">Plasmid</keyword>
<dbReference type="HOGENOM" id="CLU_1659314_0_0_4"/>
<dbReference type="Proteomes" id="UP000002429">
    <property type="component" value="Plasmid megaplasmid"/>
</dbReference>
<sequence>MVPFLPQQVLQRAILPADCYVTMADRVLAQVAAASAAVACEGPCSDTNRDLHFEPTRGALSDAHILVLWDTCGDRRLPIRRTLPLRPTSIAFPDYSMNLVFPSVQLLSLCPRRCAPKGVILAHSAYPGQLVSTEHRAMPRSIKVMFDLALERGSASSMS</sequence>
<gene>
    <name evidence="1" type="ordered locus">Rmet_4238</name>
</gene>
<dbReference type="KEGG" id="rme:Rmet_4238"/>
<organism evidence="1 2">
    <name type="scientific">Cupriavidus metallidurans (strain ATCC 43123 / DSM 2839 / NBRC 102507 / CH34)</name>
    <name type="common">Ralstonia metallidurans</name>
    <dbReference type="NCBI Taxonomy" id="266264"/>
    <lineage>
        <taxon>Bacteria</taxon>
        <taxon>Pseudomonadati</taxon>
        <taxon>Pseudomonadota</taxon>
        <taxon>Betaproteobacteria</taxon>
        <taxon>Burkholderiales</taxon>
        <taxon>Burkholderiaceae</taxon>
        <taxon>Cupriavidus</taxon>
    </lineage>
</organism>
<keyword evidence="2" id="KW-1185">Reference proteome</keyword>
<dbReference type="AlphaFoldDB" id="Q1LFH1"/>
<protein>
    <submittedName>
        <fullName evidence="1">Uncharacterized protein</fullName>
    </submittedName>
</protein>
<dbReference type="EMBL" id="CP000353">
    <property type="protein sequence ID" value="ABF11105.1"/>
    <property type="molecule type" value="Genomic_DNA"/>
</dbReference>
<name>Q1LFH1_CUPMC</name>
<evidence type="ECO:0000313" key="2">
    <source>
        <dbReference type="Proteomes" id="UP000002429"/>
    </source>
</evidence>
<accession>Q1LFH1</accession>